<organism evidence="1 2">
    <name type="scientific">Saguinus oedipus</name>
    <name type="common">Cotton-top tamarin</name>
    <name type="synonym">Oedipomidas oedipus</name>
    <dbReference type="NCBI Taxonomy" id="9490"/>
    <lineage>
        <taxon>Eukaryota</taxon>
        <taxon>Metazoa</taxon>
        <taxon>Chordata</taxon>
        <taxon>Craniata</taxon>
        <taxon>Vertebrata</taxon>
        <taxon>Euteleostomi</taxon>
        <taxon>Mammalia</taxon>
        <taxon>Eutheria</taxon>
        <taxon>Euarchontoglires</taxon>
        <taxon>Primates</taxon>
        <taxon>Haplorrhini</taxon>
        <taxon>Platyrrhini</taxon>
        <taxon>Cebidae</taxon>
        <taxon>Callitrichinae</taxon>
        <taxon>Saguinus</taxon>
    </lineage>
</organism>
<evidence type="ECO:0000313" key="1">
    <source>
        <dbReference type="EMBL" id="KAK2083973.1"/>
    </source>
</evidence>
<name>A0ABQ9TGT9_SAGOE</name>
<dbReference type="EMBL" id="JASSZA010000023">
    <property type="protein sequence ID" value="KAK2083973.1"/>
    <property type="molecule type" value="Genomic_DNA"/>
</dbReference>
<evidence type="ECO:0000313" key="2">
    <source>
        <dbReference type="Proteomes" id="UP001266305"/>
    </source>
</evidence>
<sequence length="80" mass="8742">MIPSGLSCREPQQPLLMRNLAALVVSMDPAAFTVEVPLVLIGMDPIGLPHRGYWQLLPMSYPAIMVTGDSSETEMLLHPP</sequence>
<protein>
    <submittedName>
        <fullName evidence="1">Uncharacterized protein</fullName>
    </submittedName>
</protein>
<gene>
    <name evidence="1" type="ORF">P7K49_039209</name>
</gene>
<accession>A0ABQ9TGT9</accession>
<comment type="caution">
    <text evidence="1">The sequence shown here is derived from an EMBL/GenBank/DDBJ whole genome shotgun (WGS) entry which is preliminary data.</text>
</comment>
<reference evidence="1 2" key="1">
    <citation type="submission" date="2023-05" db="EMBL/GenBank/DDBJ databases">
        <title>B98-5 Cell Line De Novo Hybrid Assembly: An Optical Mapping Approach.</title>
        <authorList>
            <person name="Kananen K."/>
            <person name="Auerbach J.A."/>
            <person name="Kautto E."/>
            <person name="Blachly J.S."/>
        </authorList>
    </citation>
    <scope>NUCLEOTIDE SEQUENCE [LARGE SCALE GENOMIC DNA]</scope>
    <source>
        <strain evidence="1">B95-8</strain>
        <tissue evidence="1">Cell line</tissue>
    </source>
</reference>
<dbReference type="Proteomes" id="UP001266305">
    <property type="component" value="Unassembled WGS sequence"/>
</dbReference>
<proteinExistence type="predicted"/>
<keyword evidence="2" id="KW-1185">Reference proteome</keyword>